<reference evidence="1 2" key="1">
    <citation type="submission" date="2017-09" db="EMBL/GenBank/DDBJ databases">
        <title>Phage vB_EcoM_PHB05 against multidrug-resistant shiga toxin-producing Escherichia.</title>
        <authorList>
            <person name="Chen Y."/>
            <person name="Song J."/>
            <person name="Wu B."/>
        </authorList>
    </citation>
    <scope>NUCLEOTIDE SEQUENCE [LARGE SCALE GENOMIC DNA]</scope>
    <source>
        <strain evidence="1">Wastewater</strain>
    </source>
</reference>
<dbReference type="EMBL" id="MF805809">
    <property type="protein sequence ID" value="ATI15944.1"/>
    <property type="molecule type" value="Genomic_DNA"/>
</dbReference>
<evidence type="ECO:0000313" key="1">
    <source>
        <dbReference type="EMBL" id="ATI15944.1"/>
    </source>
</evidence>
<name>A0A291LAM7_9CAUD</name>
<dbReference type="Proteomes" id="UP000230824">
    <property type="component" value="Segment"/>
</dbReference>
<evidence type="ECO:0000313" key="2">
    <source>
        <dbReference type="Proteomes" id="UP000230824"/>
    </source>
</evidence>
<protein>
    <submittedName>
        <fullName evidence="1">Uncharacterized protein</fullName>
    </submittedName>
</protein>
<accession>A0A291LAM7</accession>
<dbReference type="KEGG" id="vg:62611914"/>
<dbReference type="GeneID" id="62611914"/>
<dbReference type="RefSeq" id="YP_009984570.1">
    <property type="nucleotide sequence ID" value="NC_052652.1"/>
</dbReference>
<organism evidence="1 2">
    <name type="scientific">Escherichia phage vB_EcoM_PHB05</name>
    <dbReference type="NCBI Taxonomy" id="2041347"/>
    <lineage>
        <taxon>Viruses</taxon>
        <taxon>Duplodnaviria</taxon>
        <taxon>Heunggongvirae</taxon>
        <taxon>Uroviricota</taxon>
        <taxon>Caudoviricetes</taxon>
        <taxon>Stephanstirmvirinae</taxon>
        <taxon>Justusliebigvirus</taxon>
        <taxon>Justusliebigvirus PHB05</taxon>
    </lineage>
</organism>
<proteinExistence type="predicted"/>
<sequence>MKNKHPYYKLLHVLRRLRNKQIEDFRHFKRDRVNRQWMDHRFFSLTVRKFREEIKKTDQVIAGAKRAISMSKITGVNHMYDFKTDSVVPM</sequence>
<keyword evidence="2" id="KW-1185">Reference proteome</keyword>